<dbReference type="InterPro" id="IPR036961">
    <property type="entry name" value="Kinesin_motor_dom_sf"/>
</dbReference>
<dbReference type="PANTHER" id="PTHR13140:SF706">
    <property type="entry name" value="DILUTE CLASS UNCONVENTIONAL MYOSIN, ISOFORM C"/>
    <property type="match status" value="1"/>
</dbReference>
<feature type="coiled-coil region" evidence="7">
    <location>
        <begin position="892"/>
        <end position="919"/>
    </location>
</feature>
<organism evidence="10">
    <name type="scientific">Eutreptiella gymnastica</name>
    <dbReference type="NCBI Taxonomy" id="73025"/>
    <lineage>
        <taxon>Eukaryota</taxon>
        <taxon>Discoba</taxon>
        <taxon>Euglenozoa</taxon>
        <taxon>Euglenida</taxon>
        <taxon>Spirocuta</taxon>
        <taxon>Euglenophyceae</taxon>
        <taxon>Eutreptiales</taxon>
        <taxon>Eutreptiaceae</taxon>
        <taxon>Eutreptiella</taxon>
    </lineage>
</organism>
<evidence type="ECO:0000256" key="7">
    <source>
        <dbReference type="SAM" id="Coils"/>
    </source>
</evidence>
<evidence type="ECO:0000259" key="9">
    <source>
        <dbReference type="PROSITE" id="PS51456"/>
    </source>
</evidence>
<dbReference type="PRINTS" id="PR00193">
    <property type="entry name" value="MYOSINHEAVY"/>
</dbReference>
<evidence type="ECO:0000256" key="3">
    <source>
        <dbReference type="ARBA" id="ARBA00023123"/>
    </source>
</evidence>
<dbReference type="GO" id="GO:0000146">
    <property type="term" value="F:microfilament motor activity"/>
    <property type="evidence" value="ECO:0007669"/>
    <property type="project" value="TreeGrafter"/>
</dbReference>
<gene>
    <name evidence="10" type="ORF">EGYM00392_LOCUS1748</name>
</gene>
<dbReference type="Gene3D" id="1.20.120.720">
    <property type="entry name" value="Myosin VI head, motor domain, U50 subdomain"/>
    <property type="match status" value="1"/>
</dbReference>
<dbReference type="PROSITE" id="PS51456">
    <property type="entry name" value="MYOSIN_MOTOR"/>
    <property type="match status" value="1"/>
</dbReference>
<keyword evidence="3 6" id="KW-0518">Myosin</keyword>
<evidence type="ECO:0000256" key="8">
    <source>
        <dbReference type="SAM" id="MobiDB-lite"/>
    </source>
</evidence>
<dbReference type="SMART" id="SM00242">
    <property type="entry name" value="MYSc"/>
    <property type="match status" value="1"/>
</dbReference>
<evidence type="ECO:0000256" key="6">
    <source>
        <dbReference type="PROSITE-ProRule" id="PRU00782"/>
    </source>
</evidence>
<dbReference type="InterPro" id="IPR027417">
    <property type="entry name" value="P-loop_NTPase"/>
</dbReference>
<feature type="region of interest" description="Disordered" evidence="8">
    <location>
        <begin position="612"/>
        <end position="631"/>
    </location>
</feature>
<evidence type="ECO:0000256" key="2">
    <source>
        <dbReference type="ARBA" id="ARBA00022840"/>
    </source>
</evidence>
<proteinExistence type="inferred from homology"/>
<dbReference type="Gene3D" id="3.40.850.10">
    <property type="entry name" value="Kinesin motor domain"/>
    <property type="match status" value="1"/>
</dbReference>
<evidence type="ECO:0000256" key="1">
    <source>
        <dbReference type="ARBA" id="ARBA00022741"/>
    </source>
</evidence>
<dbReference type="GO" id="GO:0016020">
    <property type="term" value="C:membrane"/>
    <property type="evidence" value="ECO:0007669"/>
    <property type="project" value="TreeGrafter"/>
</dbReference>
<dbReference type="AlphaFoldDB" id="A0A7S1HTY3"/>
<dbReference type="EMBL" id="HBGA01005137">
    <property type="protein sequence ID" value="CAD8990706.1"/>
    <property type="molecule type" value="Transcribed_RNA"/>
</dbReference>
<dbReference type="GO" id="GO:0016459">
    <property type="term" value="C:myosin complex"/>
    <property type="evidence" value="ECO:0007669"/>
    <property type="project" value="UniProtKB-KW"/>
</dbReference>
<keyword evidence="2 6" id="KW-0067">ATP-binding</keyword>
<dbReference type="Gene3D" id="1.20.58.530">
    <property type="match status" value="1"/>
</dbReference>
<feature type="binding site" evidence="6">
    <location>
        <begin position="169"/>
        <end position="176"/>
    </location>
    <ligand>
        <name>ATP</name>
        <dbReference type="ChEBI" id="CHEBI:30616"/>
    </ligand>
</feature>
<dbReference type="Pfam" id="PF00063">
    <property type="entry name" value="Myosin_head"/>
    <property type="match status" value="1"/>
</dbReference>
<feature type="compositionally biased region" description="Basic and acidic residues" evidence="8">
    <location>
        <begin position="618"/>
        <end position="631"/>
    </location>
</feature>
<dbReference type="Gene3D" id="1.20.5.4820">
    <property type="match status" value="1"/>
</dbReference>
<reference evidence="10" key="1">
    <citation type="submission" date="2021-01" db="EMBL/GenBank/DDBJ databases">
        <authorList>
            <person name="Corre E."/>
            <person name="Pelletier E."/>
            <person name="Niang G."/>
            <person name="Scheremetjew M."/>
            <person name="Finn R."/>
            <person name="Kale V."/>
            <person name="Holt S."/>
            <person name="Cochrane G."/>
            <person name="Meng A."/>
            <person name="Brown T."/>
            <person name="Cohen L."/>
        </authorList>
    </citation>
    <scope>NUCLEOTIDE SEQUENCE</scope>
    <source>
        <strain evidence="10">NIES-381</strain>
    </source>
</reference>
<feature type="region of interest" description="Actin-binding" evidence="6">
    <location>
        <begin position="642"/>
        <end position="664"/>
    </location>
</feature>
<evidence type="ECO:0000256" key="5">
    <source>
        <dbReference type="ARBA" id="ARBA00023203"/>
    </source>
</evidence>
<protein>
    <recommendedName>
        <fullName evidence="9">Myosin motor domain-containing protein</fullName>
    </recommendedName>
</protein>
<dbReference type="GO" id="GO:0007015">
    <property type="term" value="P:actin filament organization"/>
    <property type="evidence" value="ECO:0007669"/>
    <property type="project" value="TreeGrafter"/>
</dbReference>
<dbReference type="GO" id="GO:0005737">
    <property type="term" value="C:cytoplasm"/>
    <property type="evidence" value="ECO:0007669"/>
    <property type="project" value="TreeGrafter"/>
</dbReference>
<dbReference type="PANTHER" id="PTHR13140">
    <property type="entry name" value="MYOSIN"/>
    <property type="match status" value="1"/>
</dbReference>
<name>A0A7S1HTY3_9EUGL</name>
<dbReference type="CDD" id="cd00124">
    <property type="entry name" value="MYSc"/>
    <property type="match status" value="1"/>
</dbReference>
<keyword evidence="4 6" id="KW-0505">Motor protein</keyword>
<dbReference type="InterPro" id="IPR001609">
    <property type="entry name" value="Myosin_head_motor_dom-like"/>
</dbReference>
<sequence>MASTANFAKGSKCFYEDATDSWTLVEITDVSAAEKPLYTIKAVDPIKDTDAKPKQAVLRQLVPVEMEWLTPIGDLLLLPALHDSLLLEHVRRRYWADKVYTQIGPIVLAVNPFNFNLPLYIDDRMPLYIKEGPAALQGSKLPPHHWSVAHLAYWDMRTKKRPQSVLVSGESGAGKTEGTKMVLNYLARVSTDTAAEGRRSRALSLMDQIIASSPILESFGNAKTQRNDNSSRFGKYMKLQFNAKGHLHGAHTTNYLLERCRVITHAAGERSFHAFYQLLAGASAVERKKWRLEDPMKFKWLFKGSEWTAQQKKQDTEDYKTVIAALRTVGFNSDEVDFIYAIIAGIMHLQTIRFINMRADGEDKCITTEEMYETLGFVGELWGVSADYIFMEITTTTTYIRDEEITVQHTVEQATEIRDSLSKTMYAATFQYIVDRINEILDKESETEPSQWIGLLDIFGFEMFEENFFEQLLINYCNEKLQQHYNKCVFLRDLDEYANEGIDAVTMQAPDSSPTLQLLESTTGILGLLDDQVARPGSDERYLSTVHRENKRNKFLHQARMLNGTFGVTHYAGQVWYQTKGFRDKNMDPIKSTLVDVMRESELSFIANLLPASAGSPKGEEPPAAKRKEDLTTVGRTFRQSLEVLMRTIDTTQPHWIRCVKPATANQPRMFDGKRVVTQMKCAGVLETVTIRQKGFAVRESHEAFWQRYKVLLPDYRAKQRLIMAARLREVIKLMDIDDLALQVGKTKVFMNAPAHKKAEDMRTARFHQCMSTVQQFARCKASRRVYHCKELRVHLVEIQRFTQAWYSGFVREAARVGHYEKQVRATELVQRFIGGWTAGRALQAKEQAMLKIVKLARTQLKKARLARKKSLKEKVQDASVADPYKAISGLTPQQELELRELREQVQRLEMERHILTKQIGSQEKWEEVVDEWSDLDEDEDEGKSVGGALETLKGAPRVCDMSDLLTGDWDRLKKRFALLF</sequence>
<comment type="similarity">
    <text evidence="6">Belongs to the TRAFAC class myosin-kinesin ATPase superfamily. Myosin family.</text>
</comment>
<feature type="domain" description="Myosin motor" evidence="9">
    <location>
        <begin position="70"/>
        <end position="764"/>
    </location>
</feature>
<accession>A0A7S1HTY3</accession>
<keyword evidence="1 6" id="KW-0547">Nucleotide-binding</keyword>
<dbReference type="SUPFAM" id="SSF52540">
    <property type="entry name" value="P-loop containing nucleoside triphosphate hydrolases"/>
    <property type="match status" value="1"/>
</dbReference>
<dbReference type="GO" id="GO:0005524">
    <property type="term" value="F:ATP binding"/>
    <property type="evidence" value="ECO:0007669"/>
    <property type="project" value="UniProtKB-UniRule"/>
</dbReference>
<keyword evidence="5 6" id="KW-0009">Actin-binding</keyword>
<dbReference type="Gene3D" id="1.10.10.820">
    <property type="match status" value="1"/>
</dbReference>
<keyword evidence="7" id="KW-0175">Coiled coil</keyword>
<evidence type="ECO:0000256" key="4">
    <source>
        <dbReference type="ARBA" id="ARBA00023175"/>
    </source>
</evidence>
<dbReference type="GO" id="GO:0051015">
    <property type="term" value="F:actin filament binding"/>
    <property type="evidence" value="ECO:0007669"/>
    <property type="project" value="TreeGrafter"/>
</dbReference>
<evidence type="ECO:0000313" key="10">
    <source>
        <dbReference type="EMBL" id="CAD8990706.1"/>
    </source>
</evidence>